<name>A0A822Y7R6_NELNU</name>
<dbReference type="Proteomes" id="UP000607653">
    <property type="component" value="Unassembled WGS sequence"/>
</dbReference>
<sequence>MRNLASETTVIISGNLQSDLEFWRVLLKRNGRGVSVFQKKRTPPSLNERFGIENYSDYLRQPAIGFGVLL</sequence>
<dbReference type="EMBL" id="DUZY01000002">
    <property type="protein sequence ID" value="DAD28477.1"/>
    <property type="molecule type" value="Genomic_DNA"/>
</dbReference>
<evidence type="ECO:0000313" key="1">
    <source>
        <dbReference type="EMBL" id="DAD28477.1"/>
    </source>
</evidence>
<keyword evidence="2" id="KW-1185">Reference proteome</keyword>
<accession>A0A822Y7R6</accession>
<reference evidence="1 2" key="1">
    <citation type="journal article" date="2020" name="Mol. Biol. Evol.">
        <title>Distinct Expression and Methylation Patterns for Genes with Different Fates following a Single Whole-Genome Duplication in Flowering Plants.</title>
        <authorList>
            <person name="Shi T."/>
            <person name="Rahmani R.S."/>
            <person name="Gugger P.F."/>
            <person name="Wang M."/>
            <person name="Li H."/>
            <person name="Zhang Y."/>
            <person name="Li Z."/>
            <person name="Wang Q."/>
            <person name="Van de Peer Y."/>
            <person name="Marchal K."/>
            <person name="Chen J."/>
        </authorList>
    </citation>
    <scope>NUCLEOTIDE SEQUENCE [LARGE SCALE GENOMIC DNA]</scope>
    <source>
        <tissue evidence="1">Leaf</tissue>
    </source>
</reference>
<gene>
    <name evidence="1" type="ORF">HUJ06_029945</name>
</gene>
<proteinExistence type="predicted"/>
<organism evidence="1 2">
    <name type="scientific">Nelumbo nucifera</name>
    <name type="common">Sacred lotus</name>
    <dbReference type="NCBI Taxonomy" id="4432"/>
    <lineage>
        <taxon>Eukaryota</taxon>
        <taxon>Viridiplantae</taxon>
        <taxon>Streptophyta</taxon>
        <taxon>Embryophyta</taxon>
        <taxon>Tracheophyta</taxon>
        <taxon>Spermatophyta</taxon>
        <taxon>Magnoliopsida</taxon>
        <taxon>Proteales</taxon>
        <taxon>Nelumbonaceae</taxon>
        <taxon>Nelumbo</taxon>
    </lineage>
</organism>
<evidence type="ECO:0000313" key="2">
    <source>
        <dbReference type="Proteomes" id="UP000607653"/>
    </source>
</evidence>
<comment type="caution">
    <text evidence="1">The sequence shown here is derived from an EMBL/GenBank/DDBJ whole genome shotgun (WGS) entry which is preliminary data.</text>
</comment>
<protein>
    <submittedName>
        <fullName evidence="1">Uncharacterized protein</fullName>
    </submittedName>
</protein>
<dbReference type="AlphaFoldDB" id="A0A822Y7R6"/>